<dbReference type="Proteomes" id="UP001150941">
    <property type="component" value="Unassembled WGS sequence"/>
</dbReference>
<dbReference type="EMBL" id="JAPQKS010000006">
    <property type="protein sequence ID" value="KAJ5224080.1"/>
    <property type="molecule type" value="Genomic_DNA"/>
</dbReference>
<gene>
    <name evidence="1" type="ORF">N7468_008622</name>
</gene>
<proteinExistence type="predicted"/>
<dbReference type="RefSeq" id="XP_058328263.1">
    <property type="nucleotide sequence ID" value="XM_058477918.1"/>
</dbReference>
<evidence type="ECO:0000313" key="1">
    <source>
        <dbReference type="EMBL" id="KAJ5224080.1"/>
    </source>
</evidence>
<reference evidence="1" key="2">
    <citation type="journal article" date="2023" name="IMA Fungus">
        <title>Comparative genomic study of the Penicillium genus elucidates a diverse pangenome and 15 lateral gene transfer events.</title>
        <authorList>
            <person name="Petersen C."/>
            <person name="Sorensen T."/>
            <person name="Nielsen M.R."/>
            <person name="Sondergaard T.E."/>
            <person name="Sorensen J.L."/>
            <person name="Fitzpatrick D.A."/>
            <person name="Frisvad J.C."/>
            <person name="Nielsen K.L."/>
        </authorList>
    </citation>
    <scope>NUCLEOTIDE SEQUENCE</scope>
    <source>
        <strain evidence="1">IBT 19713</strain>
    </source>
</reference>
<sequence length="70" mass="7729">MAYYEPAESFIDALFGRPRSADGKLPQAWPVRVDMRAVLTGHLLAPDPSIGAKGREVTLSSSYFPMARVY</sequence>
<evidence type="ECO:0000313" key="2">
    <source>
        <dbReference type="Proteomes" id="UP001150941"/>
    </source>
</evidence>
<reference evidence="1" key="1">
    <citation type="submission" date="2022-11" db="EMBL/GenBank/DDBJ databases">
        <authorList>
            <person name="Petersen C."/>
        </authorList>
    </citation>
    <scope>NUCLEOTIDE SEQUENCE</scope>
    <source>
        <strain evidence="1">IBT 19713</strain>
    </source>
</reference>
<organism evidence="1 2">
    <name type="scientific">Penicillium chermesinum</name>
    <dbReference type="NCBI Taxonomy" id="63820"/>
    <lineage>
        <taxon>Eukaryota</taxon>
        <taxon>Fungi</taxon>
        <taxon>Dikarya</taxon>
        <taxon>Ascomycota</taxon>
        <taxon>Pezizomycotina</taxon>
        <taxon>Eurotiomycetes</taxon>
        <taxon>Eurotiomycetidae</taxon>
        <taxon>Eurotiales</taxon>
        <taxon>Aspergillaceae</taxon>
        <taxon>Penicillium</taxon>
    </lineage>
</organism>
<protein>
    <submittedName>
        <fullName evidence="1">Uncharacterized protein</fullName>
    </submittedName>
</protein>
<accession>A0A9W9NQ25</accession>
<comment type="caution">
    <text evidence="1">The sequence shown here is derived from an EMBL/GenBank/DDBJ whole genome shotgun (WGS) entry which is preliminary data.</text>
</comment>
<dbReference type="GeneID" id="83205221"/>
<name>A0A9W9NQ25_9EURO</name>
<dbReference type="AlphaFoldDB" id="A0A9W9NQ25"/>
<keyword evidence="2" id="KW-1185">Reference proteome</keyword>